<proteinExistence type="predicted"/>
<feature type="transmembrane region" description="Helical" evidence="1">
    <location>
        <begin position="559"/>
        <end position="578"/>
    </location>
</feature>
<evidence type="ECO:0000313" key="3">
    <source>
        <dbReference type="Proteomes" id="UP000235826"/>
    </source>
</evidence>
<feature type="transmembrane region" description="Helical" evidence="1">
    <location>
        <begin position="477"/>
        <end position="496"/>
    </location>
</feature>
<dbReference type="KEGG" id="fek:C1H87_19670"/>
<organism evidence="2 3">
    <name type="scientific">Flavivirga eckloniae</name>
    <dbReference type="NCBI Taxonomy" id="1803846"/>
    <lineage>
        <taxon>Bacteria</taxon>
        <taxon>Pseudomonadati</taxon>
        <taxon>Bacteroidota</taxon>
        <taxon>Flavobacteriia</taxon>
        <taxon>Flavobacteriales</taxon>
        <taxon>Flavobacteriaceae</taxon>
        <taxon>Flavivirga</taxon>
    </lineage>
</organism>
<feature type="transmembrane region" description="Helical" evidence="1">
    <location>
        <begin position="503"/>
        <end position="529"/>
    </location>
</feature>
<feature type="transmembrane region" description="Helical" evidence="1">
    <location>
        <begin position="66"/>
        <end position="86"/>
    </location>
</feature>
<evidence type="ECO:0000313" key="2">
    <source>
        <dbReference type="EMBL" id="AUP80809.1"/>
    </source>
</evidence>
<sequence>MKNFIHKTNQYLLENHPTVWNTKLVWVLSASLILHILFFIFGFLAITNPEILQEYGAKSIFFENGTIFISIILSILILVVWLIFLFKNNAFKNFYPTSKTKLFKQFLIYLIITFFSTTFYISYNFGIKTYIATKYDDERVKKEIAITNAAALFFSETIADYTIDKRRHPHPFNTLYCETLQDTHVDDSLFLSFLDFKYRFYILKTKKGTLDQGYNDSIYKGFVYHKTKDSVRTYFYKDTLFDVSSLVKTSSPSYFNYSKIFYQYEDDELGYENVQYNYTDIDYYEYDNYNYQRNFNDNRESWNKQGYDLLKRNNPDEIKQILTDFLMISNAYEIKHNLTANAWFEMIYHPNDHFELKHLIRIEPKETLQFASSEPKTAIEAFYKNHITDYYLDHDALHYVFDNIIDIKASNPLIESIHFFIWFSFFFSVLIFIFRITGLKALLFTIISSGILTVFVALLTVFFSYTTGFNDNSPGYFAAYLTLILSTIILSIPIFFIKKFKKLVVAICLNISLAGFILYVFLIIATISLHQSDACIWRYTSIPYKKECFNLLESLGINWSYVLFIMNLFFIYFYSGVIKNWKALPEG</sequence>
<dbReference type="Proteomes" id="UP000235826">
    <property type="component" value="Chromosome"/>
</dbReference>
<feature type="transmembrane region" description="Helical" evidence="1">
    <location>
        <begin position="106"/>
        <end position="123"/>
    </location>
</feature>
<feature type="transmembrane region" description="Helical" evidence="1">
    <location>
        <begin position="417"/>
        <end position="434"/>
    </location>
</feature>
<accession>A0A2K9PUT4</accession>
<dbReference type="AlphaFoldDB" id="A0A2K9PUT4"/>
<reference evidence="2 3" key="1">
    <citation type="submission" date="2018-01" db="EMBL/GenBank/DDBJ databases">
        <title>Complete genome sequence of Flavivirga eckloniae ECD14 isolated from seaweed Ecklonia cava.</title>
        <authorList>
            <person name="Lee J.H."/>
            <person name="Baik K.S."/>
            <person name="Seong C.N."/>
        </authorList>
    </citation>
    <scope>NUCLEOTIDE SEQUENCE [LARGE SCALE GENOMIC DNA]</scope>
    <source>
        <strain evidence="2 3">ECD14</strain>
    </source>
</reference>
<dbReference type="OrthoDB" id="996104at2"/>
<keyword evidence="1" id="KW-0472">Membrane</keyword>
<keyword evidence="1" id="KW-1133">Transmembrane helix</keyword>
<keyword evidence="3" id="KW-1185">Reference proteome</keyword>
<feature type="transmembrane region" description="Helical" evidence="1">
    <location>
        <begin position="441"/>
        <end position="465"/>
    </location>
</feature>
<feature type="transmembrane region" description="Helical" evidence="1">
    <location>
        <begin position="24"/>
        <end position="46"/>
    </location>
</feature>
<keyword evidence="1" id="KW-0812">Transmembrane</keyword>
<name>A0A2K9PUT4_9FLAO</name>
<dbReference type="RefSeq" id="WP_102757455.1">
    <property type="nucleotide sequence ID" value="NZ_CP025791.1"/>
</dbReference>
<evidence type="ECO:0000256" key="1">
    <source>
        <dbReference type="SAM" id="Phobius"/>
    </source>
</evidence>
<dbReference type="EMBL" id="CP025791">
    <property type="protein sequence ID" value="AUP80809.1"/>
    <property type="molecule type" value="Genomic_DNA"/>
</dbReference>
<protein>
    <submittedName>
        <fullName evidence="2">Uncharacterized protein</fullName>
    </submittedName>
</protein>
<gene>
    <name evidence="2" type="ORF">C1H87_19670</name>
</gene>